<dbReference type="PANTHER" id="PTHR43280:SF2">
    <property type="entry name" value="HTH-TYPE TRANSCRIPTIONAL REGULATOR EXSA"/>
    <property type="match status" value="1"/>
</dbReference>
<dbReference type="InterPro" id="IPR018060">
    <property type="entry name" value="HTH_AraC"/>
</dbReference>
<gene>
    <name evidence="5" type="ORF">FYJ58_03080</name>
</gene>
<evidence type="ECO:0000259" key="4">
    <source>
        <dbReference type="PROSITE" id="PS01124"/>
    </source>
</evidence>
<feature type="domain" description="HTH araC/xylS-type" evidence="4">
    <location>
        <begin position="196"/>
        <end position="294"/>
    </location>
</feature>
<dbReference type="GO" id="GO:0043565">
    <property type="term" value="F:sequence-specific DNA binding"/>
    <property type="evidence" value="ECO:0007669"/>
    <property type="project" value="InterPro"/>
</dbReference>
<feature type="domain" description="HTH araC/xylS-type" evidence="4">
    <location>
        <begin position="311"/>
        <end position="409"/>
    </location>
</feature>
<dbReference type="PROSITE" id="PS01124">
    <property type="entry name" value="HTH_ARAC_FAMILY_2"/>
    <property type="match status" value="2"/>
</dbReference>
<dbReference type="InterPro" id="IPR018062">
    <property type="entry name" value="HTH_AraC-typ_CS"/>
</dbReference>
<evidence type="ECO:0000313" key="6">
    <source>
        <dbReference type="Proteomes" id="UP000482209"/>
    </source>
</evidence>
<keyword evidence="6" id="KW-1185">Reference proteome</keyword>
<dbReference type="EMBL" id="VUMT01000003">
    <property type="protein sequence ID" value="MSS62861.1"/>
    <property type="molecule type" value="Genomic_DNA"/>
</dbReference>
<reference evidence="5 6" key="1">
    <citation type="submission" date="2019-08" db="EMBL/GenBank/DDBJ databases">
        <title>In-depth cultivation of the pig gut microbiome towards novel bacterial diversity and tailored functional studies.</title>
        <authorList>
            <person name="Wylensek D."/>
            <person name="Hitch T.C.A."/>
            <person name="Clavel T."/>
        </authorList>
    </citation>
    <scope>NUCLEOTIDE SEQUENCE [LARGE SCALE GENOMIC DNA]</scope>
    <source>
        <strain evidence="5 6">WCA-693-APC-MOT-I</strain>
    </source>
</reference>
<comment type="caution">
    <text evidence="5">The sequence shown here is derived from an EMBL/GenBank/DDBJ whole genome shotgun (WGS) entry which is preliminary data.</text>
</comment>
<dbReference type="PANTHER" id="PTHR43280">
    <property type="entry name" value="ARAC-FAMILY TRANSCRIPTIONAL REGULATOR"/>
    <property type="match status" value="1"/>
</dbReference>
<dbReference type="PROSITE" id="PS00041">
    <property type="entry name" value="HTH_ARAC_FAMILY_1"/>
    <property type="match status" value="1"/>
</dbReference>
<sequence>MEYTVELQHQFCSETDEKRFCSFNYEIIEEKKRPILHQTSRFLFFNKGRGKMKINEVEYEITEDTVVGILPWDCTEITEVKETFQLYVVVYNYVLINDVIKSLFNVSNEEVPTITKIKDRPVVHCNELYHKLLKESFRKIRDEVGVECTMEFPEPNLFHNIYTVNLLTELIVRFCRAGEECEKPDNEIIPEKNSCSRIFKYIYAHLSEKITLSKLSKLFYMSESSISRYIMETTGLTFNNLLNEIRVAKTLNYLMYTDYTLEELATILGYVDAAHISKVFESRMENKITDYRKTYQTVLQACNIKEKKLGYRVVSYVVDNHKEEITAQSVAAEFDITVVELNRILLLQTEKNFFEFLNFMRINSACQLLVTTNMAMTDIAIEVGYNTVKTFTRNFVYFKNVTPSSYRKKVKLDSKDKLPL</sequence>
<dbReference type="SUPFAM" id="SSF46689">
    <property type="entry name" value="Homeodomain-like"/>
    <property type="match status" value="1"/>
</dbReference>
<dbReference type="Gene3D" id="1.10.10.60">
    <property type="entry name" value="Homeodomain-like"/>
    <property type="match status" value="3"/>
</dbReference>
<accession>A0A6L5XWQ5</accession>
<evidence type="ECO:0000313" key="5">
    <source>
        <dbReference type="EMBL" id="MSS62861.1"/>
    </source>
</evidence>
<evidence type="ECO:0000256" key="2">
    <source>
        <dbReference type="ARBA" id="ARBA00023125"/>
    </source>
</evidence>
<dbReference type="Pfam" id="PF12833">
    <property type="entry name" value="HTH_18"/>
    <property type="match status" value="2"/>
</dbReference>
<keyword evidence="1" id="KW-0805">Transcription regulation</keyword>
<dbReference type="InterPro" id="IPR009057">
    <property type="entry name" value="Homeodomain-like_sf"/>
</dbReference>
<evidence type="ECO:0000256" key="1">
    <source>
        <dbReference type="ARBA" id="ARBA00023015"/>
    </source>
</evidence>
<protein>
    <submittedName>
        <fullName evidence="5">Helix-turn-helix transcriptional regulator</fullName>
    </submittedName>
</protein>
<dbReference type="RefSeq" id="WP_154517076.1">
    <property type="nucleotide sequence ID" value="NZ_VUMT01000003.1"/>
</dbReference>
<dbReference type="Proteomes" id="UP000482209">
    <property type="component" value="Unassembled WGS sequence"/>
</dbReference>
<keyword evidence="3" id="KW-0804">Transcription</keyword>
<evidence type="ECO:0000256" key="3">
    <source>
        <dbReference type="ARBA" id="ARBA00023163"/>
    </source>
</evidence>
<dbReference type="SMART" id="SM00342">
    <property type="entry name" value="HTH_ARAC"/>
    <property type="match status" value="2"/>
</dbReference>
<proteinExistence type="predicted"/>
<organism evidence="5 6">
    <name type="scientific">Velocimicrobium porci</name>
    <dbReference type="NCBI Taxonomy" id="2606634"/>
    <lineage>
        <taxon>Bacteria</taxon>
        <taxon>Bacillati</taxon>
        <taxon>Bacillota</taxon>
        <taxon>Clostridia</taxon>
        <taxon>Lachnospirales</taxon>
        <taxon>Lachnospiraceae</taxon>
        <taxon>Velocimicrobium</taxon>
    </lineage>
</organism>
<dbReference type="GO" id="GO:0003700">
    <property type="term" value="F:DNA-binding transcription factor activity"/>
    <property type="evidence" value="ECO:0007669"/>
    <property type="project" value="InterPro"/>
</dbReference>
<name>A0A6L5XWQ5_9FIRM</name>
<keyword evidence="2" id="KW-0238">DNA-binding</keyword>
<dbReference type="AlphaFoldDB" id="A0A6L5XWQ5"/>